<dbReference type="InterPro" id="IPR050312">
    <property type="entry name" value="IolE/XylAMocC-like"/>
</dbReference>
<dbReference type="GO" id="GO:0016853">
    <property type="term" value="F:isomerase activity"/>
    <property type="evidence" value="ECO:0007669"/>
    <property type="project" value="UniProtKB-KW"/>
</dbReference>
<evidence type="ECO:0000313" key="3">
    <source>
        <dbReference type="Proteomes" id="UP001589774"/>
    </source>
</evidence>
<dbReference type="EMBL" id="JBHLWO010000002">
    <property type="protein sequence ID" value="MFC0319636.1"/>
    <property type="molecule type" value="Genomic_DNA"/>
</dbReference>
<sequence length="285" mass="32005">MNYKKHVWSSLIAIVAIVFTTSVLKAQDRPEEKLGWKLGAQAYSFNRFTFAEAIAKVDSCKLKYIEAYPGQTIGGGIEGKMDFAMSKEKRAQVLQLLKDKGITLVAFGVVSADSPEAWRQLFEFAKAMGIKNINTEPKQEDLPLIGKLATEFKIKVSIHNHPNPTHYWSPEIVLNAIQLANSKYVGACADIGHWVRSGLDPIECLQKYKGHINHLHFKDLNEKSRNAHDVHWGTGVGNIKGVMQELKNQKFKGMLSAEYEYNWLANSADIAASAENFRKLVKDLE</sequence>
<comment type="caution">
    <text evidence="2">The sequence shown here is derived from an EMBL/GenBank/DDBJ whole genome shotgun (WGS) entry which is preliminary data.</text>
</comment>
<dbReference type="Proteomes" id="UP001589774">
    <property type="component" value="Unassembled WGS sequence"/>
</dbReference>
<organism evidence="2 3">
    <name type="scientific">Olivibacter oleidegradans</name>
    <dbReference type="NCBI Taxonomy" id="760123"/>
    <lineage>
        <taxon>Bacteria</taxon>
        <taxon>Pseudomonadati</taxon>
        <taxon>Bacteroidota</taxon>
        <taxon>Sphingobacteriia</taxon>
        <taxon>Sphingobacteriales</taxon>
        <taxon>Sphingobacteriaceae</taxon>
        <taxon>Olivibacter</taxon>
    </lineage>
</organism>
<dbReference type="InterPro" id="IPR036237">
    <property type="entry name" value="Xyl_isomerase-like_sf"/>
</dbReference>
<evidence type="ECO:0000259" key="1">
    <source>
        <dbReference type="Pfam" id="PF01261"/>
    </source>
</evidence>
<dbReference type="InterPro" id="IPR013022">
    <property type="entry name" value="Xyl_isomerase-like_TIM-brl"/>
</dbReference>
<accession>A0ABV6HL61</accession>
<keyword evidence="2" id="KW-0413">Isomerase</keyword>
<dbReference type="Gene3D" id="3.20.20.150">
    <property type="entry name" value="Divalent-metal-dependent TIM barrel enzymes"/>
    <property type="match status" value="1"/>
</dbReference>
<name>A0ABV6HL61_9SPHI</name>
<keyword evidence="3" id="KW-1185">Reference proteome</keyword>
<feature type="domain" description="Xylose isomerase-like TIM barrel" evidence="1">
    <location>
        <begin position="74"/>
        <end position="279"/>
    </location>
</feature>
<evidence type="ECO:0000313" key="2">
    <source>
        <dbReference type="EMBL" id="MFC0319636.1"/>
    </source>
</evidence>
<dbReference type="Pfam" id="PF01261">
    <property type="entry name" value="AP_endonuc_2"/>
    <property type="match status" value="1"/>
</dbReference>
<protein>
    <submittedName>
        <fullName evidence="2">Sugar phosphate isomerase/epimerase family protein</fullName>
    </submittedName>
</protein>
<reference evidence="2 3" key="1">
    <citation type="submission" date="2024-09" db="EMBL/GenBank/DDBJ databases">
        <authorList>
            <person name="Sun Q."/>
            <person name="Mori K."/>
        </authorList>
    </citation>
    <scope>NUCLEOTIDE SEQUENCE [LARGE SCALE GENOMIC DNA]</scope>
    <source>
        <strain evidence="2 3">CCM 7765</strain>
    </source>
</reference>
<dbReference type="RefSeq" id="WP_130855800.1">
    <property type="nucleotide sequence ID" value="NZ_JBHLWO010000002.1"/>
</dbReference>
<gene>
    <name evidence="2" type="ORF">ACFFI0_15045</name>
</gene>
<proteinExistence type="predicted"/>
<dbReference type="PANTHER" id="PTHR12110:SF41">
    <property type="entry name" value="INOSOSE DEHYDRATASE"/>
    <property type="match status" value="1"/>
</dbReference>
<dbReference type="PANTHER" id="PTHR12110">
    <property type="entry name" value="HYDROXYPYRUVATE ISOMERASE"/>
    <property type="match status" value="1"/>
</dbReference>
<dbReference type="SUPFAM" id="SSF51658">
    <property type="entry name" value="Xylose isomerase-like"/>
    <property type="match status" value="1"/>
</dbReference>